<dbReference type="RefSeq" id="XP_022491974.1">
    <property type="nucleotide sequence ID" value="XM_022628002.1"/>
</dbReference>
<dbReference type="GeneID" id="34572736"/>
<comment type="caution">
    <text evidence="1">The sequence shown here is derived from an EMBL/GenBank/DDBJ whole genome shotgun (WGS) entry which is preliminary data.</text>
</comment>
<accession>A0A1F5LTX4</accession>
<proteinExistence type="predicted"/>
<reference evidence="1 2" key="1">
    <citation type="journal article" date="2016" name="Sci. Rep.">
        <title>Penicillium arizonense, a new, genome sequenced fungal species, reveals a high chemical diversity in secreted metabolites.</title>
        <authorList>
            <person name="Grijseels S."/>
            <person name="Nielsen J.C."/>
            <person name="Randelovic M."/>
            <person name="Nielsen J."/>
            <person name="Nielsen K.F."/>
            <person name="Workman M."/>
            <person name="Frisvad J.C."/>
        </authorList>
    </citation>
    <scope>NUCLEOTIDE SEQUENCE [LARGE SCALE GENOMIC DNA]</scope>
    <source>
        <strain evidence="1 2">CBS 141311</strain>
    </source>
</reference>
<evidence type="ECO:0000313" key="2">
    <source>
        <dbReference type="Proteomes" id="UP000177622"/>
    </source>
</evidence>
<dbReference type="AlphaFoldDB" id="A0A1F5LTX4"/>
<evidence type="ECO:0000313" key="1">
    <source>
        <dbReference type="EMBL" id="OGE56546.1"/>
    </source>
</evidence>
<dbReference type="Proteomes" id="UP000177622">
    <property type="component" value="Unassembled WGS sequence"/>
</dbReference>
<dbReference type="EMBL" id="LXJU01000003">
    <property type="protein sequence ID" value="OGE56546.1"/>
    <property type="molecule type" value="Genomic_DNA"/>
</dbReference>
<organism evidence="1 2">
    <name type="scientific">Penicillium arizonense</name>
    <dbReference type="NCBI Taxonomy" id="1835702"/>
    <lineage>
        <taxon>Eukaryota</taxon>
        <taxon>Fungi</taxon>
        <taxon>Dikarya</taxon>
        <taxon>Ascomycota</taxon>
        <taxon>Pezizomycotina</taxon>
        <taxon>Eurotiomycetes</taxon>
        <taxon>Eurotiomycetidae</taxon>
        <taxon>Eurotiales</taxon>
        <taxon>Aspergillaceae</taxon>
        <taxon>Penicillium</taxon>
    </lineage>
</organism>
<keyword evidence="2" id="KW-1185">Reference proteome</keyword>
<protein>
    <submittedName>
        <fullName evidence="1">Uncharacterized protein</fullName>
    </submittedName>
</protein>
<gene>
    <name evidence="1" type="ORF">PENARI_c003G00111</name>
</gene>
<name>A0A1F5LTX4_PENAI</name>
<sequence>MNGNSRAADPKGPAILPMMHHLFRRNRAYKELVVDRNLYQANNPETRPNAPAAFFRATTVNTRSSAIEKYEAANTL</sequence>